<dbReference type="AlphaFoldDB" id="A0AAD6U2A5"/>
<feature type="region of interest" description="Disordered" evidence="1">
    <location>
        <begin position="237"/>
        <end position="260"/>
    </location>
</feature>
<keyword evidence="3" id="KW-1185">Reference proteome</keyword>
<gene>
    <name evidence="2" type="ORF">B0H15DRAFT_952015</name>
</gene>
<reference evidence="2" key="1">
    <citation type="submission" date="2023-03" db="EMBL/GenBank/DDBJ databases">
        <title>Massive genome expansion in bonnet fungi (Mycena s.s.) driven by repeated elements and novel gene families across ecological guilds.</title>
        <authorList>
            <consortium name="Lawrence Berkeley National Laboratory"/>
            <person name="Harder C.B."/>
            <person name="Miyauchi S."/>
            <person name="Viragh M."/>
            <person name="Kuo A."/>
            <person name="Thoen E."/>
            <person name="Andreopoulos B."/>
            <person name="Lu D."/>
            <person name="Skrede I."/>
            <person name="Drula E."/>
            <person name="Henrissat B."/>
            <person name="Morin E."/>
            <person name="Kohler A."/>
            <person name="Barry K."/>
            <person name="LaButti K."/>
            <person name="Morin E."/>
            <person name="Salamov A."/>
            <person name="Lipzen A."/>
            <person name="Mereny Z."/>
            <person name="Hegedus B."/>
            <person name="Baldrian P."/>
            <person name="Stursova M."/>
            <person name="Weitz H."/>
            <person name="Taylor A."/>
            <person name="Grigoriev I.V."/>
            <person name="Nagy L.G."/>
            <person name="Martin F."/>
            <person name="Kauserud H."/>
        </authorList>
    </citation>
    <scope>NUCLEOTIDE SEQUENCE</scope>
    <source>
        <strain evidence="2">CBHHK173m</strain>
    </source>
</reference>
<sequence length="275" mass="29975">MSMRPLCAEPSLSLSEFEKDCALLLEAEAPLRLQALLQSVRLSHRRHLHDTMVCDHTLGQLRVPTSAPSSRAALGCSVSTKRWSASAFKGLRAVPGQVALQRAAISHLRNPRLSAASPLLRPAPVPPAVRRCPGYSTAHDSGTLDELPLLRAFLERTLMRPNALWAERDPCPTPRCTEHARRRATMLYTRMPSLPPSNLPSPALPAACLLHPLRLPRASLESRPPLHGPRSVLAQTSVQRSASHVGIREDASGVDQRHRLTGSESSALDVNVFVA</sequence>
<accession>A0AAD6U2A5</accession>
<evidence type="ECO:0000256" key="1">
    <source>
        <dbReference type="SAM" id="MobiDB-lite"/>
    </source>
</evidence>
<evidence type="ECO:0000313" key="2">
    <source>
        <dbReference type="EMBL" id="KAJ7083319.1"/>
    </source>
</evidence>
<dbReference type="Proteomes" id="UP001222325">
    <property type="component" value="Unassembled WGS sequence"/>
</dbReference>
<evidence type="ECO:0000313" key="3">
    <source>
        <dbReference type="Proteomes" id="UP001222325"/>
    </source>
</evidence>
<dbReference type="EMBL" id="JARJCN010000041">
    <property type="protein sequence ID" value="KAJ7083319.1"/>
    <property type="molecule type" value="Genomic_DNA"/>
</dbReference>
<name>A0AAD6U2A5_9AGAR</name>
<protein>
    <submittedName>
        <fullName evidence="2">Uncharacterized protein</fullName>
    </submittedName>
</protein>
<comment type="caution">
    <text evidence="2">The sequence shown here is derived from an EMBL/GenBank/DDBJ whole genome shotgun (WGS) entry which is preliminary data.</text>
</comment>
<organism evidence="2 3">
    <name type="scientific">Mycena belliarum</name>
    <dbReference type="NCBI Taxonomy" id="1033014"/>
    <lineage>
        <taxon>Eukaryota</taxon>
        <taxon>Fungi</taxon>
        <taxon>Dikarya</taxon>
        <taxon>Basidiomycota</taxon>
        <taxon>Agaricomycotina</taxon>
        <taxon>Agaricomycetes</taxon>
        <taxon>Agaricomycetidae</taxon>
        <taxon>Agaricales</taxon>
        <taxon>Marasmiineae</taxon>
        <taxon>Mycenaceae</taxon>
        <taxon>Mycena</taxon>
    </lineage>
</organism>
<proteinExistence type="predicted"/>
<feature type="compositionally biased region" description="Basic and acidic residues" evidence="1">
    <location>
        <begin position="246"/>
        <end position="258"/>
    </location>
</feature>